<keyword evidence="3" id="KW-0238">DNA-binding</keyword>
<dbReference type="CDD" id="cd05466">
    <property type="entry name" value="PBP2_LTTR_substrate"/>
    <property type="match status" value="1"/>
</dbReference>
<evidence type="ECO:0000256" key="2">
    <source>
        <dbReference type="ARBA" id="ARBA00023015"/>
    </source>
</evidence>
<dbReference type="AlphaFoldDB" id="A0A158I8A1"/>
<dbReference type="FunFam" id="1.10.10.10:FF:000001">
    <property type="entry name" value="LysR family transcriptional regulator"/>
    <property type="match status" value="1"/>
</dbReference>
<dbReference type="Pfam" id="PF03466">
    <property type="entry name" value="LysR_substrate"/>
    <property type="match status" value="1"/>
</dbReference>
<dbReference type="SUPFAM" id="SSF53850">
    <property type="entry name" value="Periplasmic binding protein-like II"/>
    <property type="match status" value="1"/>
</dbReference>
<evidence type="ECO:0000256" key="1">
    <source>
        <dbReference type="ARBA" id="ARBA00009437"/>
    </source>
</evidence>
<dbReference type="Gene3D" id="1.10.10.10">
    <property type="entry name" value="Winged helix-like DNA-binding domain superfamily/Winged helix DNA-binding domain"/>
    <property type="match status" value="1"/>
</dbReference>
<evidence type="ECO:0000256" key="3">
    <source>
        <dbReference type="ARBA" id="ARBA00023125"/>
    </source>
</evidence>
<dbReference type="EMBL" id="FCOK02000042">
    <property type="protein sequence ID" value="SAL52351.1"/>
    <property type="molecule type" value="Genomic_DNA"/>
</dbReference>
<dbReference type="Gene3D" id="3.40.190.290">
    <property type="match status" value="1"/>
</dbReference>
<proteinExistence type="inferred from homology"/>
<dbReference type="Pfam" id="PF00126">
    <property type="entry name" value="HTH_1"/>
    <property type="match status" value="1"/>
</dbReference>
<feature type="domain" description="HTH lysR-type" evidence="5">
    <location>
        <begin position="9"/>
        <end position="66"/>
    </location>
</feature>
<keyword evidence="2" id="KW-0805">Transcription regulation</keyword>
<dbReference type="RefSeq" id="WP_062089769.1">
    <property type="nucleotide sequence ID" value="NZ_FCOK02000042.1"/>
</dbReference>
<dbReference type="InterPro" id="IPR036388">
    <property type="entry name" value="WH-like_DNA-bd_sf"/>
</dbReference>
<dbReference type="InterPro" id="IPR005119">
    <property type="entry name" value="LysR_subst-bd"/>
</dbReference>
<evidence type="ECO:0000259" key="5">
    <source>
        <dbReference type="PROSITE" id="PS50931"/>
    </source>
</evidence>
<dbReference type="GO" id="GO:0000976">
    <property type="term" value="F:transcription cis-regulatory region binding"/>
    <property type="evidence" value="ECO:0007669"/>
    <property type="project" value="TreeGrafter"/>
</dbReference>
<gene>
    <name evidence="6" type="ORF">AWB69_05415</name>
</gene>
<dbReference type="InterPro" id="IPR000847">
    <property type="entry name" value="LysR_HTH_N"/>
</dbReference>
<dbReference type="GO" id="GO:0003700">
    <property type="term" value="F:DNA-binding transcription factor activity"/>
    <property type="evidence" value="ECO:0007669"/>
    <property type="project" value="InterPro"/>
</dbReference>
<dbReference type="OrthoDB" id="6113677at2"/>
<dbReference type="Proteomes" id="UP000054683">
    <property type="component" value="Unassembled WGS sequence"/>
</dbReference>
<sequence length="324" mass="35055">MSKQSDRPVDLYQLDVFLTVASMGSMSAAAGVLGISQSAVSQAVAQLEQSLGLVLIDRARRPLSLTSAGLYISENAEPLIALARQLKAHATDASKTEGSYLRIGMIDSVANTIGPSVIKQLLARTSGLSVQIGMAIAQEEALLSRELDLIISTNEFVDNPAFEHKLLYKENFVAISGRGSLRDGSLATLRMLADTQPFIRFSRGSTLGIRVERILRYNELDLPRKLEVDHADTLTLLVAQGLGWAITTPTCLLQTGTRFVDVIDLIPIDRGNSVRSIYLVGRRGEFPTLSETIADAVKQSLLVLLDSHVKLRRYVPAGGIDIGG</sequence>
<dbReference type="PROSITE" id="PS50931">
    <property type="entry name" value="HTH_LYSR"/>
    <property type="match status" value="1"/>
</dbReference>
<dbReference type="PRINTS" id="PR00039">
    <property type="entry name" value="HTHLYSR"/>
</dbReference>
<dbReference type="SUPFAM" id="SSF46785">
    <property type="entry name" value="Winged helix' DNA-binding domain"/>
    <property type="match status" value="1"/>
</dbReference>
<dbReference type="PANTHER" id="PTHR30126:SF91">
    <property type="entry name" value="LYSR FAMILY TRANSCRIPTIONAL REGULATOR"/>
    <property type="match status" value="1"/>
</dbReference>
<reference evidence="6 7" key="1">
    <citation type="submission" date="2016-01" db="EMBL/GenBank/DDBJ databases">
        <authorList>
            <person name="Oliw E.H."/>
        </authorList>
    </citation>
    <scope>NUCLEOTIDE SEQUENCE [LARGE SCALE GENOMIC DNA]</scope>
    <source>
        <strain evidence="6">LMG 27134</strain>
    </source>
</reference>
<protein>
    <submittedName>
        <fullName evidence="6">LysR family transcriptional regulator</fullName>
    </submittedName>
</protein>
<dbReference type="PANTHER" id="PTHR30126">
    <property type="entry name" value="HTH-TYPE TRANSCRIPTIONAL REGULATOR"/>
    <property type="match status" value="1"/>
</dbReference>
<dbReference type="InterPro" id="IPR036390">
    <property type="entry name" value="WH_DNA-bd_sf"/>
</dbReference>
<name>A0A158I8A1_9BURK</name>
<evidence type="ECO:0000313" key="7">
    <source>
        <dbReference type="Proteomes" id="UP000054683"/>
    </source>
</evidence>
<accession>A0A158I8A1</accession>
<comment type="similarity">
    <text evidence="1">Belongs to the LysR transcriptional regulatory family.</text>
</comment>
<keyword evidence="4" id="KW-0804">Transcription</keyword>
<evidence type="ECO:0000256" key="4">
    <source>
        <dbReference type="ARBA" id="ARBA00023163"/>
    </source>
</evidence>
<organism evidence="6 7">
    <name type="scientific">Caballeronia udeis</name>
    <dbReference type="NCBI Taxonomy" id="1232866"/>
    <lineage>
        <taxon>Bacteria</taxon>
        <taxon>Pseudomonadati</taxon>
        <taxon>Pseudomonadota</taxon>
        <taxon>Betaproteobacteria</taxon>
        <taxon>Burkholderiales</taxon>
        <taxon>Burkholderiaceae</taxon>
        <taxon>Caballeronia</taxon>
    </lineage>
</organism>
<evidence type="ECO:0000313" key="6">
    <source>
        <dbReference type="EMBL" id="SAL52351.1"/>
    </source>
</evidence>